<dbReference type="EMBL" id="LVHG01000033">
    <property type="protein sequence ID" value="OAK65543.1"/>
    <property type="molecule type" value="Genomic_DNA"/>
</dbReference>
<dbReference type="Gene3D" id="3.40.50.360">
    <property type="match status" value="1"/>
</dbReference>
<reference evidence="2 3" key="1">
    <citation type="submission" date="2016-03" db="EMBL/GenBank/DDBJ databases">
        <title>Genome sequence of Variovorax paradoxus KB5.</title>
        <authorList>
            <person name="Jeong H."/>
            <person name="Hong C.E."/>
            <person name="Jo S.H."/>
            <person name="Park J.M."/>
        </authorList>
    </citation>
    <scope>NUCLEOTIDE SEQUENCE [LARGE SCALE GENOMIC DNA]</scope>
    <source>
        <strain evidence="2 3">KB5</strain>
    </source>
</reference>
<proteinExistence type="predicted"/>
<keyword evidence="1" id="KW-0812">Transmembrane</keyword>
<comment type="caution">
    <text evidence="2">The sequence shown here is derived from an EMBL/GenBank/DDBJ whole genome shotgun (WGS) entry which is preliminary data.</text>
</comment>
<accession>A0AA91DQR9</accession>
<dbReference type="SUPFAM" id="SSF52218">
    <property type="entry name" value="Flavoproteins"/>
    <property type="match status" value="1"/>
</dbReference>
<name>A0AA91DQR9_VARPD</name>
<protein>
    <submittedName>
        <fullName evidence="2">Dialkylrecorsinol condensing enzyme</fullName>
    </submittedName>
</protein>
<evidence type="ECO:0000313" key="2">
    <source>
        <dbReference type="EMBL" id="OAK65543.1"/>
    </source>
</evidence>
<dbReference type="InterPro" id="IPR029039">
    <property type="entry name" value="Flavoprotein-like_sf"/>
</dbReference>
<organism evidence="2 3">
    <name type="scientific">Variovorax paradoxus</name>
    <dbReference type="NCBI Taxonomy" id="34073"/>
    <lineage>
        <taxon>Bacteria</taxon>
        <taxon>Pseudomonadati</taxon>
        <taxon>Pseudomonadota</taxon>
        <taxon>Betaproteobacteria</taxon>
        <taxon>Burkholderiales</taxon>
        <taxon>Comamonadaceae</taxon>
        <taxon>Variovorax</taxon>
    </lineage>
</organism>
<evidence type="ECO:0000313" key="3">
    <source>
        <dbReference type="Proteomes" id="UP000077852"/>
    </source>
</evidence>
<dbReference type="AlphaFoldDB" id="A0AA91DQR9"/>
<dbReference type="Proteomes" id="UP000077852">
    <property type="component" value="Unassembled WGS sequence"/>
</dbReference>
<evidence type="ECO:0000256" key="1">
    <source>
        <dbReference type="SAM" id="Phobius"/>
    </source>
</evidence>
<gene>
    <name evidence="2" type="ORF">A3K87_11510</name>
</gene>
<keyword evidence="1" id="KW-1133">Transmembrane helix</keyword>
<sequence length="333" mass="36811">MSSLSSLSSPVAAPRNNVPKRVLVLRYSQSGQLDQVAEQIVAPLRADPSIQVHEEVLRPLQPFPFPWPFLTFFDAFPESAHMKPRPLAPLSLGGDEDFDLIVLPYQVWFLAPSQPVAAFLKHPVAVRLLEGKPVVTVIACRNMWLLAHEKLKGMLDDVGARLIDNVVLTDPGPTLATFFTTPAWLIWGRKRGFWGMPDAGLSAEQIRGSGRFGRALRDALHAGLERGTQPLLAGLGAVRADARLLVSEKAGTRSFYLWGKLIMAAGRPGAWQRKPLLLLYVLFLLVLIITVVPVSLTLQALLRPLFRGWLTRMTAQFECPSGSATDRSHLYDD</sequence>
<keyword evidence="1" id="KW-0472">Membrane</keyword>
<feature type="transmembrane region" description="Helical" evidence="1">
    <location>
        <begin position="277"/>
        <end position="302"/>
    </location>
</feature>